<dbReference type="Proteomes" id="UP000076023">
    <property type="component" value="Unassembled WGS sequence"/>
</dbReference>
<dbReference type="EMBL" id="BDCO01000002">
    <property type="protein sequence ID" value="GAT33883.1"/>
    <property type="molecule type" value="Genomic_DNA"/>
</dbReference>
<evidence type="ECO:0000313" key="2">
    <source>
        <dbReference type="Proteomes" id="UP000076023"/>
    </source>
</evidence>
<name>A0A146G9B9_TERSA</name>
<proteinExistence type="predicted"/>
<sequence length="133" mass="15296">MSSRRVVLRFSESVIMREKRISIIYPRIPFYLGPILMEPIPKRKSLSLGSINFREAFHRFQPLTAADIFPRKGATYPALQLFVAFCRFSALPLFDQPGALPFRICDFLSEVFTGPNFGALPQELIDFLRPQRS</sequence>
<protein>
    <submittedName>
        <fullName evidence="1">Uncharacterized protein</fullName>
    </submittedName>
</protein>
<accession>A0A146G9B9</accession>
<reference evidence="2" key="1">
    <citation type="journal article" date="2017" name="Genome Announc.">
        <title>Draft Genome Sequence of Terrimicrobium sacchariphilum NM-5T, a Facultative Anaerobic Soil Bacterium of the Class Spartobacteria.</title>
        <authorList>
            <person name="Qiu Y.L."/>
            <person name="Tourlousse D.M."/>
            <person name="Matsuura N."/>
            <person name="Ohashi A."/>
            <person name="Sekiguchi Y."/>
        </authorList>
    </citation>
    <scope>NUCLEOTIDE SEQUENCE [LARGE SCALE GENOMIC DNA]</scope>
    <source>
        <strain evidence="2">NM-5</strain>
    </source>
</reference>
<keyword evidence="2" id="KW-1185">Reference proteome</keyword>
<organism evidence="1 2">
    <name type="scientific">Terrimicrobium sacchariphilum</name>
    <dbReference type="NCBI Taxonomy" id="690879"/>
    <lineage>
        <taxon>Bacteria</taxon>
        <taxon>Pseudomonadati</taxon>
        <taxon>Verrucomicrobiota</taxon>
        <taxon>Terrimicrobiia</taxon>
        <taxon>Terrimicrobiales</taxon>
        <taxon>Terrimicrobiaceae</taxon>
        <taxon>Terrimicrobium</taxon>
    </lineage>
</organism>
<comment type="caution">
    <text evidence="1">The sequence shown here is derived from an EMBL/GenBank/DDBJ whole genome shotgun (WGS) entry which is preliminary data.</text>
</comment>
<dbReference type="InParanoid" id="A0A146G9B9"/>
<dbReference type="AlphaFoldDB" id="A0A146G9B9"/>
<gene>
    <name evidence="1" type="ORF">TSACC_22303</name>
</gene>
<evidence type="ECO:0000313" key="1">
    <source>
        <dbReference type="EMBL" id="GAT33883.1"/>
    </source>
</evidence>